<evidence type="ECO:0000256" key="3">
    <source>
        <dbReference type="ARBA" id="ARBA00022989"/>
    </source>
</evidence>
<dbReference type="GO" id="GO:0071555">
    <property type="term" value="P:cell wall organization"/>
    <property type="evidence" value="ECO:0007669"/>
    <property type="project" value="UniProtKB-KW"/>
</dbReference>
<dbReference type="NCBIfam" id="TIGR00247">
    <property type="entry name" value="endolytic transglycosylase MltG"/>
    <property type="match status" value="1"/>
</dbReference>
<evidence type="ECO:0000313" key="9">
    <source>
        <dbReference type="Proteomes" id="UP000030140"/>
    </source>
</evidence>
<evidence type="ECO:0000256" key="4">
    <source>
        <dbReference type="ARBA" id="ARBA00023136"/>
    </source>
</evidence>
<dbReference type="GO" id="GO:0009252">
    <property type="term" value="P:peptidoglycan biosynthetic process"/>
    <property type="evidence" value="ECO:0007669"/>
    <property type="project" value="UniProtKB-UniRule"/>
</dbReference>
<dbReference type="Pfam" id="PF02618">
    <property type="entry name" value="YceG"/>
    <property type="match status" value="1"/>
</dbReference>
<comment type="similarity">
    <text evidence="7">Belongs to the transglycosylase MltG family.</text>
</comment>
<keyword evidence="9" id="KW-1185">Reference proteome</keyword>
<dbReference type="GO" id="GO:0008932">
    <property type="term" value="F:lytic endotransglycosylase activity"/>
    <property type="evidence" value="ECO:0007669"/>
    <property type="project" value="UniProtKB-UniRule"/>
</dbReference>
<dbReference type="GO" id="GO:0005886">
    <property type="term" value="C:plasma membrane"/>
    <property type="evidence" value="ECO:0007669"/>
    <property type="project" value="UniProtKB-UniRule"/>
</dbReference>
<dbReference type="EC" id="4.2.2.29" evidence="7"/>
<dbReference type="KEGG" id="ddo:I597_2522"/>
<organism evidence="8 9">
    <name type="scientific">Dokdonia donghaensis DSW-1</name>
    <dbReference type="NCBI Taxonomy" id="1300343"/>
    <lineage>
        <taxon>Bacteria</taxon>
        <taxon>Pseudomonadati</taxon>
        <taxon>Bacteroidota</taxon>
        <taxon>Flavobacteriia</taxon>
        <taxon>Flavobacteriales</taxon>
        <taxon>Flavobacteriaceae</taxon>
        <taxon>Dokdonia</taxon>
    </lineage>
</organism>
<name>A0A0A2GSY2_9FLAO</name>
<keyword evidence="5 7" id="KW-0456">Lyase</keyword>
<keyword evidence="4 7" id="KW-0472">Membrane</keyword>
<evidence type="ECO:0000256" key="1">
    <source>
        <dbReference type="ARBA" id="ARBA00022475"/>
    </source>
</evidence>
<evidence type="ECO:0000256" key="6">
    <source>
        <dbReference type="ARBA" id="ARBA00023316"/>
    </source>
</evidence>
<keyword evidence="6 7" id="KW-0961">Cell wall biogenesis/degradation</keyword>
<evidence type="ECO:0000256" key="7">
    <source>
        <dbReference type="HAMAP-Rule" id="MF_02065"/>
    </source>
</evidence>
<keyword evidence="3 7" id="KW-1133">Transmembrane helix</keyword>
<evidence type="ECO:0000313" key="8">
    <source>
        <dbReference type="EMBL" id="KGO05401.1"/>
    </source>
</evidence>
<dbReference type="OrthoDB" id="9814591at2"/>
<dbReference type="Gene3D" id="3.30.160.60">
    <property type="entry name" value="Classic Zinc Finger"/>
    <property type="match status" value="1"/>
</dbReference>
<comment type="catalytic activity">
    <reaction evidence="7">
        <text>a peptidoglycan chain = a peptidoglycan chain with N-acetyl-1,6-anhydromuramyl-[peptide] at the reducing end + a peptidoglycan chain with N-acetylglucosamine at the non-reducing end.</text>
        <dbReference type="EC" id="4.2.2.29"/>
    </reaction>
</comment>
<dbReference type="Gene3D" id="3.30.1490.480">
    <property type="entry name" value="Endolytic murein transglycosylase"/>
    <property type="match status" value="1"/>
</dbReference>
<keyword evidence="1 7" id="KW-1003">Cell membrane</keyword>
<comment type="caution">
    <text evidence="8">The sequence shown here is derived from an EMBL/GenBank/DDBJ whole genome shotgun (WGS) entry which is preliminary data.</text>
</comment>
<gene>
    <name evidence="7" type="primary">mltG</name>
    <name evidence="8" type="ORF">NV36_00100</name>
</gene>
<dbReference type="InterPro" id="IPR003770">
    <property type="entry name" value="MLTG-like"/>
</dbReference>
<protein>
    <recommendedName>
        <fullName evidence="7">Endolytic murein transglycosylase</fullName>
        <ecNumber evidence="7">4.2.2.29</ecNumber>
    </recommendedName>
    <alternativeName>
        <fullName evidence="7">Peptidoglycan lytic transglycosylase</fullName>
    </alternativeName>
    <alternativeName>
        <fullName evidence="7">Peptidoglycan polymerization terminase</fullName>
    </alternativeName>
</protein>
<dbReference type="PANTHER" id="PTHR30518">
    <property type="entry name" value="ENDOLYTIC MUREIN TRANSGLYCOSYLASE"/>
    <property type="match status" value="1"/>
</dbReference>
<evidence type="ECO:0000256" key="2">
    <source>
        <dbReference type="ARBA" id="ARBA00022692"/>
    </source>
</evidence>
<comment type="function">
    <text evidence="7">Functions as a peptidoglycan terminase that cleaves nascent peptidoglycan strands endolytically to terminate their elongation.</text>
</comment>
<dbReference type="CDD" id="cd08010">
    <property type="entry name" value="MltG_like"/>
    <property type="match status" value="1"/>
</dbReference>
<dbReference type="AlphaFoldDB" id="A0A0A2GSY2"/>
<evidence type="ECO:0000256" key="5">
    <source>
        <dbReference type="ARBA" id="ARBA00023239"/>
    </source>
</evidence>
<sequence>MYIKRILLIIGIVGVVVGGIFAYTVYDAIFSDNTAFNNERAHLYIPTGADFNDVTAELTPLLKDVDAFASVAQKKGYVTNVKPGHYIIKKGMSNNDIINTIRIKNTPVKVAFNNQERLEDMAGRIATQIEADSTSLINAMLDVNFLREHDFNKDTALTMYIPNSYEFFWNTSAEDFRARMLSEHKKFWNKTRRAKADKLNLTPAEVYSLASIVQKETAKTDERPRVAGVYLNRLKKGIKLDADPTVIYAVKRTKNDWDMVIKRVLYKDLETDSPYNTYRNRGIPPGPIFMPDVTAIQAVLNPEKHNYYYFVADVENFGYHKFAKTLSQHNANSAAYRRWINSKKIHR</sequence>
<feature type="site" description="Important for catalytic activity" evidence="7">
    <location>
        <position position="216"/>
    </location>
</feature>
<dbReference type="HAMAP" id="MF_02065">
    <property type="entry name" value="MltG"/>
    <property type="match status" value="1"/>
</dbReference>
<accession>A0A0A2GSY2</accession>
<dbReference type="RefSeq" id="WP_035324483.1">
    <property type="nucleotide sequence ID" value="NZ_CP015125.1"/>
</dbReference>
<dbReference type="EMBL" id="JSAQ01000001">
    <property type="protein sequence ID" value="KGO05401.1"/>
    <property type="molecule type" value="Genomic_DNA"/>
</dbReference>
<dbReference type="PATRIC" id="fig|1300343.5.peg.2550"/>
<keyword evidence="2 7" id="KW-0812">Transmembrane</keyword>
<proteinExistence type="inferred from homology"/>
<dbReference type="Proteomes" id="UP000030140">
    <property type="component" value="Unassembled WGS sequence"/>
</dbReference>
<reference evidence="8 9" key="1">
    <citation type="submission" date="2014-10" db="EMBL/GenBank/DDBJ databases">
        <title>Draft genome sequence of the proteorhodopsin-containing marine bacterium Dokdonia donghaensis.</title>
        <authorList>
            <person name="Gomez-Consarnau L."/>
            <person name="Gonzalez J.M."/>
            <person name="Riedel T."/>
            <person name="Jaenicke S."/>
            <person name="Wagner-Doebler I."/>
            <person name="Fuhrman J.A."/>
        </authorList>
    </citation>
    <scope>NUCLEOTIDE SEQUENCE [LARGE SCALE GENOMIC DNA]</scope>
    <source>
        <strain evidence="8 9">DSW-1</strain>
    </source>
</reference>
<dbReference type="PANTHER" id="PTHR30518:SF2">
    <property type="entry name" value="ENDOLYTIC MUREIN TRANSGLYCOSYLASE"/>
    <property type="match status" value="1"/>
</dbReference>